<feature type="transmembrane region" description="Helical" evidence="1">
    <location>
        <begin position="75"/>
        <end position="99"/>
    </location>
</feature>
<keyword evidence="1" id="KW-0472">Membrane</keyword>
<name>A0A1I8A3I1_9BILA</name>
<evidence type="ECO:0000313" key="2">
    <source>
        <dbReference type="Proteomes" id="UP000095287"/>
    </source>
</evidence>
<feature type="transmembrane region" description="Helical" evidence="1">
    <location>
        <begin position="37"/>
        <end position="63"/>
    </location>
</feature>
<protein>
    <submittedName>
        <fullName evidence="3">MARVEL domain-containing protein</fullName>
    </submittedName>
</protein>
<dbReference type="AlphaFoldDB" id="A0A1I8A3I1"/>
<evidence type="ECO:0000256" key="1">
    <source>
        <dbReference type="SAM" id="Phobius"/>
    </source>
</evidence>
<feature type="transmembrane region" description="Helical" evidence="1">
    <location>
        <begin position="12"/>
        <end position="31"/>
    </location>
</feature>
<evidence type="ECO:0000313" key="3">
    <source>
        <dbReference type="WBParaSite" id="L893_g32488.t1"/>
    </source>
</evidence>
<organism evidence="2 3">
    <name type="scientific">Steinernema glaseri</name>
    <dbReference type="NCBI Taxonomy" id="37863"/>
    <lineage>
        <taxon>Eukaryota</taxon>
        <taxon>Metazoa</taxon>
        <taxon>Ecdysozoa</taxon>
        <taxon>Nematoda</taxon>
        <taxon>Chromadorea</taxon>
        <taxon>Rhabditida</taxon>
        <taxon>Tylenchina</taxon>
        <taxon>Panagrolaimomorpha</taxon>
        <taxon>Strongyloidoidea</taxon>
        <taxon>Steinernematidae</taxon>
        <taxon>Steinernema</taxon>
    </lineage>
</organism>
<keyword evidence="2" id="KW-1185">Reference proteome</keyword>
<proteinExistence type="predicted"/>
<dbReference type="Proteomes" id="UP000095287">
    <property type="component" value="Unplaced"/>
</dbReference>
<keyword evidence="1" id="KW-0812">Transmembrane</keyword>
<sequence>MAQVITWCVRPYAAAKWLQLLCFFLIVIFLLDGRIQWWPYTAIFIGSILGGIIVAVLLLIGFFEISRSLAAKMPWLTIEFFINVALLVFTLVASGILVFDYFKMLGGEFQHHKYTPPANIGKDGWKMRILVVLVSMLMAVLAFLYSTLQAKKRAR</sequence>
<reference evidence="3" key="1">
    <citation type="submission" date="2016-11" db="UniProtKB">
        <authorList>
            <consortium name="WormBaseParasite"/>
        </authorList>
    </citation>
    <scope>IDENTIFICATION</scope>
</reference>
<feature type="transmembrane region" description="Helical" evidence="1">
    <location>
        <begin position="129"/>
        <end position="148"/>
    </location>
</feature>
<accession>A0A1I8A3I1</accession>
<dbReference type="WBParaSite" id="L893_g32488.t1">
    <property type="protein sequence ID" value="L893_g32488.t1"/>
    <property type="gene ID" value="L893_g32488"/>
</dbReference>
<keyword evidence="1" id="KW-1133">Transmembrane helix</keyword>